<evidence type="ECO:0000256" key="1">
    <source>
        <dbReference type="SAM" id="Phobius"/>
    </source>
</evidence>
<proteinExistence type="predicted"/>
<dbReference type="EMBL" id="UHIC01000001">
    <property type="protein sequence ID" value="SUO95595.1"/>
    <property type="molecule type" value="Genomic_DNA"/>
</dbReference>
<feature type="transmembrane region" description="Helical" evidence="1">
    <location>
        <begin position="38"/>
        <end position="62"/>
    </location>
</feature>
<accession>A0A380MSS2</accession>
<feature type="transmembrane region" description="Helical" evidence="1">
    <location>
        <begin position="125"/>
        <end position="149"/>
    </location>
</feature>
<gene>
    <name evidence="2" type="ORF">NCTC13337_01476</name>
</gene>
<dbReference type="RefSeq" id="WP_084601666.1">
    <property type="nucleotide sequence ID" value="NZ_LWHB01000067.1"/>
</dbReference>
<protein>
    <submittedName>
        <fullName evidence="2">Predicted membrane protein (DUF2254)</fullName>
    </submittedName>
</protein>
<dbReference type="Pfam" id="PF10011">
    <property type="entry name" value="DUF2254"/>
    <property type="match status" value="1"/>
</dbReference>
<feature type="transmembrane region" description="Helical" evidence="1">
    <location>
        <begin position="82"/>
        <end position="104"/>
    </location>
</feature>
<feature type="transmembrane region" description="Helical" evidence="1">
    <location>
        <begin position="155"/>
        <end position="176"/>
    </location>
</feature>
<organism evidence="2 3">
    <name type="scientific">Suttonella ornithocola</name>
    <dbReference type="NCBI Taxonomy" id="279832"/>
    <lineage>
        <taxon>Bacteria</taxon>
        <taxon>Pseudomonadati</taxon>
        <taxon>Pseudomonadota</taxon>
        <taxon>Gammaproteobacteria</taxon>
        <taxon>Cardiobacteriales</taxon>
        <taxon>Cardiobacteriaceae</taxon>
        <taxon>Suttonella</taxon>
    </lineage>
</organism>
<dbReference type="Proteomes" id="UP000254601">
    <property type="component" value="Unassembled WGS sequence"/>
</dbReference>
<dbReference type="OrthoDB" id="2955631at2"/>
<evidence type="ECO:0000313" key="3">
    <source>
        <dbReference type="Proteomes" id="UP000254601"/>
    </source>
</evidence>
<dbReference type="InterPro" id="IPR018723">
    <property type="entry name" value="DUF2254_membrane"/>
</dbReference>
<keyword evidence="1" id="KW-1133">Transmembrane helix</keyword>
<keyword evidence="1" id="KW-0472">Membrane</keyword>
<sequence length="442" mass="49303">MKKSSADKIVNRRLNQNKKNAFKLYRLILWLKKPSNTLWVTPTLGGVFAVIFALIAKFGSFLLPSAILPDISIDIVESLLDVISNTMLAVSTFSLSIMVSAFAAASNGATPRATSLVMADDNTRIAIASFISAFIYAVIGKIALGLDYYTQNGRFILFISTILVLIYVIITLIRWVHTLSTLGRLDNTISKIYDATKQALAKWLADPQFGISGDAPDREHDAQYHSASTGYIAHIYFSGLNKIAKENNLHIRLNVRPGHFTYLHDPIANIWGETNEYILEEIGNCFVIEPNRSYMQDPRFGLLVMSEVAQRALSPAVNDPGTALTIINNLSTILTDTQPEEQKEDYPHLSLGQANYTDLIRQPFDPIARDGAGNYEVQIRLMKALASIAHIRSELALACEKQAYRALEYASALPIDSDKETLARLTQHLFPKEEEKQDFEPY</sequence>
<name>A0A380MSS2_9GAMM</name>
<dbReference type="AlphaFoldDB" id="A0A380MSS2"/>
<keyword evidence="3" id="KW-1185">Reference proteome</keyword>
<evidence type="ECO:0000313" key="2">
    <source>
        <dbReference type="EMBL" id="SUO95595.1"/>
    </source>
</evidence>
<keyword evidence="1" id="KW-0812">Transmembrane</keyword>
<reference evidence="2 3" key="1">
    <citation type="submission" date="2018-06" db="EMBL/GenBank/DDBJ databases">
        <authorList>
            <consortium name="Pathogen Informatics"/>
            <person name="Doyle S."/>
        </authorList>
    </citation>
    <scope>NUCLEOTIDE SEQUENCE [LARGE SCALE GENOMIC DNA]</scope>
    <source>
        <strain evidence="2 3">NCTC13337</strain>
    </source>
</reference>